<evidence type="ECO:0000256" key="1">
    <source>
        <dbReference type="SAM" id="Coils"/>
    </source>
</evidence>
<keyword evidence="1" id="KW-0175">Coiled coil</keyword>
<dbReference type="SUPFAM" id="SSF90257">
    <property type="entry name" value="Myosin rod fragments"/>
    <property type="match status" value="1"/>
</dbReference>
<feature type="coiled-coil region" evidence="1">
    <location>
        <begin position="422"/>
        <end position="496"/>
    </location>
</feature>
<feature type="coiled-coil region" evidence="1">
    <location>
        <begin position="104"/>
        <end position="191"/>
    </location>
</feature>
<dbReference type="Proteomes" id="UP000613740">
    <property type="component" value="Unassembled WGS sequence"/>
</dbReference>
<feature type="coiled-coil region" evidence="1">
    <location>
        <begin position="560"/>
        <end position="654"/>
    </location>
</feature>
<sequence>MAAKPPSSSILIVPATSYEVPSSGSRKPRTPKKHTLVCSTATDDVGAAYYDPRNFLVRGGHRAFEQKVINMNKCAIQELRTANAVLADELMKARSGTDEARDQLRVKETNMDALQGSLERVEKERRLLEKKHLMQLKEMNKRYKEEQAQRLLLESEVGQLRAGKEAVEGQLEALQEEKAQLLDLVNSQRNNSSRLEATVAGDAATIAELRSRVQAAEGRLADEVSGRQELFGRHKALEADFTLLSERHSALTASNNEAEAKLRAATSRAQLLEDELAAIKAALQAEKAALAEEKKRSALLQSDLTQLQSTSTLAAAAAAADQAEVQRLRNQTEQLLSTAEGLRAEVAKLREDNLHLAAQGVASQAGAQQLQQQRDELQLQLSSTRDSLERRIQQLETGWRDDAAAKAKAAQEETAARQRAHAEELAAKQRTASEELAAKQRAWDTELRARERAWEEERNTRIRSHEEELARKDLELLEVRERMREAQTAVSELATEVATFKFQSEHFEAVFRQAEEGKKRVGELEELLRARDAALAEAASQHGSQLELWKAEANDVAQAAAKWKQRCTQLQAQLDAKDAESDASGQELRSLAARLSASEAERMKLQEALAGADSKLALCTQEASSYKAQLADVLASHEATSRQAEAAKQDIQARDMQASPFTFTARPDAAYALTARTCHASTASNLHLSKLNVYLSEEAARAAELREQLATTTAHLTLELDAKSRALADVTEQMRDSERARVDALGEVVALRDRVSLLTRELARARSVAETVGAAARPPVVGPRDELRRSVEVDRLPSWAPGGRGAGALGRQRPHEEEPIAAIETMPPPPVAAATPAQGGTSSSAAAAAAAAAATTAYTALVTPLPHQRPSLAPAAAAQTSAMGGVDNYPTHQTYRAYGSASMAAAPPVQPVYPSAPAGGMRPYGAAAPSAVVGLSPAMSDSTSTSSNLQERLQRLLGTGTLL</sequence>
<protein>
    <submittedName>
        <fullName evidence="2">Uncharacterized protein</fullName>
    </submittedName>
</protein>
<keyword evidence="3" id="KW-1185">Reference proteome</keyword>
<accession>A0A835TG59</accession>
<dbReference type="OrthoDB" id="549247at2759"/>
<dbReference type="EMBL" id="JAEHOD010000032">
    <property type="protein sequence ID" value="KAG2443147.1"/>
    <property type="molecule type" value="Genomic_DNA"/>
</dbReference>
<evidence type="ECO:0000313" key="3">
    <source>
        <dbReference type="Proteomes" id="UP000613740"/>
    </source>
</evidence>
<feature type="coiled-coil region" evidence="1">
    <location>
        <begin position="255"/>
        <end position="387"/>
    </location>
</feature>
<evidence type="ECO:0000313" key="2">
    <source>
        <dbReference type="EMBL" id="KAG2443147.1"/>
    </source>
</evidence>
<proteinExistence type="predicted"/>
<gene>
    <name evidence="2" type="ORF">HYH02_009558</name>
</gene>
<reference evidence="2" key="1">
    <citation type="journal article" date="2020" name="bioRxiv">
        <title>Comparative genomics of Chlamydomonas.</title>
        <authorList>
            <person name="Craig R.J."/>
            <person name="Hasan A.R."/>
            <person name="Ness R.W."/>
            <person name="Keightley P.D."/>
        </authorList>
    </citation>
    <scope>NUCLEOTIDE SEQUENCE</scope>
    <source>
        <strain evidence="2">CCAP 11/173</strain>
    </source>
</reference>
<name>A0A835TG59_9CHLO</name>
<comment type="caution">
    <text evidence="2">The sequence shown here is derived from an EMBL/GenBank/DDBJ whole genome shotgun (WGS) entry which is preliminary data.</text>
</comment>
<dbReference type="AlphaFoldDB" id="A0A835TG59"/>
<organism evidence="2 3">
    <name type="scientific">Chlamydomonas schloesseri</name>
    <dbReference type="NCBI Taxonomy" id="2026947"/>
    <lineage>
        <taxon>Eukaryota</taxon>
        <taxon>Viridiplantae</taxon>
        <taxon>Chlorophyta</taxon>
        <taxon>core chlorophytes</taxon>
        <taxon>Chlorophyceae</taxon>
        <taxon>CS clade</taxon>
        <taxon>Chlamydomonadales</taxon>
        <taxon>Chlamydomonadaceae</taxon>
        <taxon>Chlamydomonas</taxon>
    </lineage>
</organism>